<gene>
    <name evidence="2" type="ORF">N825_21745</name>
</gene>
<evidence type="ECO:0000313" key="2">
    <source>
        <dbReference type="EMBL" id="EWY37072.1"/>
    </source>
</evidence>
<sequence>MLLMPPQYVKPYVKRNKNDAADAEAICEAVGRPNMGFVPVKTIEQQSVLALHRSRDLLVRQRTALANAIRAHLAEFGIIEAQGLHKLERLTQIVQDETDNRVPAEARNALTALVALVDELNTRIDAIEKQIRTWHTASKASRWLATIPGIGPIIASSLTATVADALPLPTGGPSRPGLAWCRGRTRAAARTGSGGSASRATANCVGS</sequence>
<name>W9GX89_9PROT</name>
<dbReference type="STRING" id="1385369.N825_21745"/>
<proteinExistence type="predicted"/>
<reference evidence="2 3" key="1">
    <citation type="submission" date="2013-08" db="EMBL/GenBank/DDBJ databases">
        <title>The genome sequence of Skermanella stibiiresistens.</title>
        <authorList>
            <person name="Zhu W."/>
            <person name="Wang G."/>
        </authorList>
    </citation>
    <scope>NUCLEOTIDE SEQUENCE [LARGE SCALE GENOMIC DNA]</scope>
    <source>
        <strain evidence="2 3">SB22</strain>
    </source>
</reference>
<dbReference type="InterPro" id="IPR002525">
    <property type="entry name" value="Transp_IS110-like_N"/>
</dbReference>
<dbReference type="Proteomes" id="UP000019486">
    <property type="component" value="Unassembled WGS sequence"/>
</dbReference>
<dbReference type="GO" id="GO:0003677">
    <property type="term" value="F:DNA binding"/>
    <property type="evidence" value="ECO:0007669"/>
    <property type="project" value="InterPro"/>
</dbReference>
<dbReference type="AlphaFoldDB" id="W9GX89"/>
<dbReference type="PANTHER" id="PTHR33055">
    <property type="entry name" value="TRANSPOSASE FOR INSERTION SEQUENCE ELEMENT IS1111A"/>
    <property type="match status" value="1"/>
</dbReference>
<dbReference type="PANTHER" id="PTHR33055:SF3">
    <property type="entry name" value="PUTATIVE TRANSPOSASE FOR IS117-RELATED"/>
    <property type="match status" value="1"/>
</dbReference>
<dbReference type="Pfam" id="PF01548">
    <property type="entry name" value="DEDD_Tnp_IS110"/>
    <property type="match status" value="1"/>
</dbReference>
<dbReference type="GO" id="GO:0004803">
    <property type="term" value="F:transposase activity"/>
    <property type="evidence" value="ECO:0007669"/>
    <property type="project" value="InterPro"/>
</dbReference>
<feature type="domain" description="Transposase IS110-like N-terminal" evidence="1">
    <location>
        <begin position="7"/>
        <end position="76"/>
    </location>
</feature>
<protein>
    <recommendedName>
        <fullName evidence="1">Transposase IS110-like N-terminal domain-containing protein</fullName>
    </recommendedName>
</protein>
<dbReference type="NCBIfam" id="NF033542">
    <property type="entry name" value="transpos_IS110"/>
    <property type="match status" value="1"/>
</dbReference>
<dbReference type="PATRIC" id="fig|1385369.3.peg.5892"/>
<dbReference type="GO" id="GO:0006313">
    <property type="term" value="P:DNA transposition"/>
    <property type="evidence" value="ECO:0007669"/>
    <property type="project" value="InterPro"/>
</dbReference>
<dbReference type="EMBL" id="AVFL01000031">
    <property type="protein sequence ID" value="EWY37072.1"/>
    <property type="molecule type" value="Genomic_DNA"/>
</dbReference>
<evidence type="ECO:0000259" key="1">
    <source>
        <dbReference type="Pfam" id="PF01548"/>
    </source>
</evidence>
<keyword evidence="3" id="KW-1185">Reference proteome</keyword>
<comment type="caution">
    <text evidence="2">The sequence shown here is derived from an EMBL/GenBank/DDBJ whole genome shotgun (WGS) entry which is preliminary data.</text>
</comment>
<dbReference type="InterPro" id="IPR047650">
    <property type="entry name" value="Transpos_IS110"/>
</dbReference>
<organism evidence="2 3">
    <name type="scientific">Skermanella stibiiresistens SB22</name>
    <dbReference type="NCBI Taxonomy" id="1385369"/>
    <lineage>
        <taxon>Bacteria</taxon>
        <taxon>Pseudomonadati</taxon>
        <taxon>Pseudomonadota</taxon>
        <taxon>Alphaproteobacteria</taxon>
        <taxon>Rhodospirillales</taxon>
        <taxon>Azospirillaceae</taxon>
        <taxon>Skermanella</taxon>
    </lineage>
</organism>
<accession>W9GX89</accession>
<evidence type="ECO:0000313" key="3">
    <source>
        <dbReference type="Proteomes" id="UP000019486"/>
    </source>
</evidence>